<dbReference type="AlphaFoldDB" id="A0A9P5SF82"/>
<keyword evidence="2" id="KW-0732">Signal</keyword>
<name>A0A9P5SF82_9FUNG</name>
<dbReference type="EMBL" id="JAAAUY010000893">
    <property type="protein sequence ID" value="KAF9325646.1"/>
    <property type="molecule type" value="Genomic_DNA"/>
</dbReference>
<feature type="signal peptide" evidence="2">
    <location>
        <begin position="1"/>
        <end position="17"/>
    </location>
</feature>
<evidence type="ECO:0000313" key="4">
    <source>
        <dbReference type="Proteomes" id="UP000696485"/>
    </source>
</evidence>
<accession>A0A9P5SF82</accession>
<evidence type="ECO:0000313" key="3">
    <source>
        <dbReference type="EMBL" id="KAF9325646.1"/>
    </source>
</evidence>
<comment type="caution">
    <text evidence="3">The sequence shown here is derived from an EMBL/GenBank/DDBJ whole genome shotgun (WGS) entry which is preliminary data.</text>
</comment>
<feature type="chain" id="PRO_5040419394" description="Ser-Thr-rich glycosyl-phosphatidyl-inositol-anchored membrane family-domain-containing protein" evidence="2">
    <location>
        <begin position="18"/>
        <end position="201"/>
    </location>
</feature>
<evidence type="ECO:0000256" key="1">
    <source>
        <dbReference type="SAM" id="MobiDB-lite"/>
    </source>
</evidence>
<proteinExistence type="predicted"/>
<protein>
    <recommendedName>
        <fullName evidence="5">Ser-Thr-rich glycosyl-phosphatidyl-inositol-anchored membrane family-domain-containing protein</fullName>
    </recommendedName>
</protein>
<feature type="compositionally biased region" description="Polar residues" evidence="1">
    <location>
        <begin position="137"/>
        <end position="167"/>
    </location>
</feature>
<organism evidence="3 4">
    <name type="scientific">Podila minutissima</name>
    <dbReference type="NCBI Taxonomy" id="64525"/>
    <lineage>
        <taxon>Eukaryota</taxon>
        <taxon>Fungi</taxon>
        <taxon>Fungi incertae sedis</taxon>
        <taxon>Mucoromycota</taxon>
        <taxon>Mortierellomycotina</taxon>
        <taxon>Mortierellomycetes</taxon>
        <taxon>Mortierellales</taxon>
        <taxon>Mortierellaceae</taxon>
        <taxon>Podila</taxon>
    </lineage>
</organism>
<sequence>MKSFALLLATAVAAVAAQSQGANEGRLYYTSPTTGTIWTAGKNNTVAWSNVCKPENTEDLDIVLYMSTGATGGTEQVRVPSLRSLGKLNCLQQKEVQTVKTGSQYSIHVDTKPLQSYSAQFTINGAEPEVPVAPTSGVPTSTSSANNVMPTGIDATTSGTVSTTPSDPATAEKGAANAAGVLKTLGSTAAVIAVAAAAYMF</sequence>
<dbReference type="Proteomes" id="UP000696485">
    <property type="component" value="Unassembled WGS sequence"/>
</dbReference>
<evidence type="ECO:0000256" key="2">
    <source>
        <dbReference type="SAM" id="SignalP"/>
    </source>
</evidence>
<reference evidence="3" key="1">
    <citation type="journal article" date="2020" name="Fungal Divers.">
        <title>Resolving the Mortierellaceae phylogeny through synthesis of multi-gene phylogenetics and phylogenomics.</title>
        <authorList>
            <person name="Vandepol N."/>
            <person name="Liber J."/>
            <person name="Desiro A."/>
            <person name="Na H."/>
            <person name="Kennedy M."/>
            <person name="Barry K."/>
            <person name="Grigoriev I.V."/>
            <person name="Miller A.N."/>
            <person name="O'Donnell K."/>
            <person name="Stajich J.E."/>
            <person name="Bonito G."/>
        </authorList>
    </citation>
    <scope>NUCLEOTIDE SEQUENCE</scope>
    <source>
        <strain evidence="3">NVP1</strain>
    </source>
</reference>
<gene>
    <name evidence="3" type="ORF">BG006_010870</name>
</gene>
<keyword evidence="4" id="KW-1185">Reference proteome</keyword>
<feature type="region of interest" description="Disordered" evidence="1">
    <location>
        <begin position="135"/>
        <end position="169"/>
    </location>
</feature>
<evidence type="ECO:0008006" key="5">
    <source>
        <dbReference type="Google" id="ProtNLM"/>
    </source>
</evidence>